<feature type="region of interest" description="Disordered" evidence="1">
    <location>
        <begin position="26"/>
        <end position="76"/>
    </location>
</feature>
<accession>A0A2I0AY44</accession>
<dbReference type="Proteomes" id="UP000236161">
    <property type="component" value="Unassembled WGS sequence"/>
</dbReference>
<gene>
    <name evidence="2" type="ORF">AXF42_Ash017879</name>
</gene>
<dbReference type="EMBL" id="KZ451937">
    <property type="protein sequence ID" value="PKA60473.1"/>
    <property type="molecule type" value="Genomic_DNA"/>
</dbReference>
<evidence type="ECO:0000256" key="1">
    <source>
        <dbReference type="SAM" id="MobiDB-lite"/>
    </source>
</evidence>
<keyword evidence="3" id="KW-1185">Reference proteome</keyword>
<name>A0A2I0AY44_9ASPA</name>
<reference evidence="2 3" key="1">
    <citation type="journal article" date="2017" name="Nature">
        <title>The Apostasia genome and the evolution of orchids.</title>
        <authorList>
            <person name="Zhang G.Q."/>
            <person name="Liu K.W."/>
            <person name="Li Z."/>
            <person name="Lohaus R."/>
            <person name="Hsiao Y.Y."/>
            <person name="Niu S.C."/>
            <person name="Wang J.Y."/>
            <person name="Lin Y.C."/>
            <person name="Xu Q."/>
            <person name="Chen L.J."/>
            <person name="Yoshida K."/>
            <person name="Fujiwara S."/>
            <person name="Wang Z.W."/>
            <person name="Zhang Y.Q."/>
            <person name="Mitsuda N."/>
            <person name="Wang M."/>
            <person name="Liu G.H."/>
            <person name="Pecoraro L."/>
            <person name="Huang H.X."/>
            <person name="Xiao X.J."/>
            <person name="Lin M."/>
            <person name="Wu X.Y."/>
            <person name="Wu W.L."/>
            <person name="Chen Y.Y."/>
            <person name="Chang S.B."/>
            <person name="Sakamoto S."/>
            <person name="Ohme-Takagi M."/>
            <person name="Yagi M."/>
            <person name="Zeng S.J."/>
            <person name="Shen C.Y."/>
            <person name="Yeh C.M."/>
            <person name="Luo Y.B."/>
            <person name="Tsai W.C."/>
            <person name="Van de Peer Y."/>
            <person name="Liu Z.J."/>
        </authorList>
    </citation>
    <scope>NUCLEOTIDE SEQUENCE [LARGE SCALE GENOMIC DNA]</scope>
    <source>
        <strain evidence="3">cv. Shenzhen</strain>
        <tissue evidence="2">Stem</tissue>
    </source>
</reference>
<evidence type="ECO:0000313" key="2">
    <source>
        <dbReference type="EMBL" id="PKA60473.1"/>
    </source>
</evidence>
<feature type="compositionally biased region" description="Acidic residues" evidence="1">
    <location>
        <begin position="30"/>
        <end position="39"/>
    </location>
</feature>
<organism evidence="2 3">
    <name type="scientific">Apostasia shenzhenica</name>
    <dbReference type="NCBI Taxonomy" id="1088818"/>
    <lineage>
        <taxon>Eukaryota</taxon>
        <taxon>Viridiplantae</taxon>
        <taxon>Streptophyta</taxon>
        <taxon>Embryophyta</taxon>
        <taxon>Tracheophyta</taxon>
        <taxon>Spermatophyta</taxon>
        <taxon>Magnoliopsida</taxon>
        <taxon>Liliopsida</taxon>
        <taxon>Asparagales</taxon>
        <taxon>Orchidaceae</taxon>
        <taxon>Apostasioideae</taxon>
        <taxon>Apostasia</taxon>
    </lineage>
</organism>
<proteinExistence type="predicted"/>
<dbReference type="AlphaFoldDB" id="A0A2I0AY44"/>
<evidence type="ECO:0000313" key="3">
    <source>
        <dbReference type="Proteomes" id="UP000236161"/>
    </source>
</evidence>
<protein>
    <submittedName>
        <fullName evidence="2">Uncharacterized protein</fullName>
    </submittedName>
</protein>
<sequence>MAAALMEQLGKWFVFLLEGFKGWRGAKTDQEDDGFEEENGNAPSSVQDRGIRVTSRGAKLPAVSRPSPPKTNEAAD</sequence>